<accession>A0ABU9HT83</accession>
<dbReference type="RefSeq" id="WP_341695092.1">
    <property type="nucleotide sequence ID" value="NZ_JBBYHR010000001.1"/>
</dbReference>
<protein>
    <recommendedName>
        <fullName evidence="4">Lipoprotein</fullName>
    </recommendedName>
</protein>
<keyword evidence="3" id="KW-1185">Reference proteome</keyword>
<sequence>MKKVLLLIVPTILLTSCAAKITQIAPQRRAYTTEKIDEVLTKEIGESLIIKGDEEVYKAMKIVSSPEGKVWQNDSYTYNVGDVFPLMASNNDYDLYFTKSSVSESNSYYKGNVYTTFSFYGVCAEKKDPKKINPFIRQTTGALGGVLTHPEKGFKAEPTEYINMKCESCFKKELVFNGKTGNSLKFMYREYVEDLARPAFTQELQYDLAEGNIIGIKGLRIEVIRATNISIEYKILKTFD</sequence>
<evidence type="ECO:0000256" key="1">
    <source>
        <dbReference type="SAM" id="SignalP"/>
    </source>
</evidence>
<organism evidence="2 3">
    <name type="scientific">Flavobacterium arundinis</name>
    <dbReference type="NCBI Taxonomy" id="3139143"/>
    <lineage>
        <taxon>Bacteria</taxon>
        <taxon>Pseudomonadati</taxon>
        <taxon>Bacteroidota</taxon>
        <taxon>Flavobacteriia</taxon>
        <taxon>Flavobacteriales</taxon>
        <taxon>Flavobacteriaceae</taxon>
        <taxon>Flavobacterium</taxon>
    </lineage>
</organism>
<dbReference type="PROSITE" id="PS51257">
    <property type="entry name" value="PROKAR_LIPOPROTEIN"/>
    <property type="match status" value="1"/>
</dbReference>
<gene>
    <name evidence="2" type="ORF">AAEO56_00720</name>
</gene>
<dbReference type="Proteomes" id="UP001464555">
    <property type="component" value="Unassembled WGS sequence"/>
</dbReference>
<keyword evidence="1" id="KW-0732">Signal</keyword>
<feature type="chain" id="PRO_5045334230" description="Lipoprotein" evidence="1">
    <location>
        <begin position="22"/>
        <end position="240"/>
    </location>
</feature>
<evidence type="ECO:0000313" key="2">
    <source>
        <dbReference type="EMBL" id="MEL1242767.1"/>
    </source>
</evidence>
<name>A0ABU9HT83_9FLAO</name>
<evidence type="ECO:0008006" key="4">
    <source>
        <dbReference type="Google" id="ProtNLM"/>
    </source>
</evidence>
<comment type="caution">
    <text evidence="2">The sequence shown here is derived from an EMBL/GenBank/DDBJ whole genome shotgun (WGS) entry which is preliminary data.</text>
</comment>
<proteinExistence type="predicted"/>
<feature type="signal peptide" evidence="1">
    <location>
        <begin position="1"/>
        <end position="21"/>
    </location>
</feature>
<dbReference type="EMBL" id="JBBYHR010000001">
    <property type="protein sequence ID" value="MEL1242767.1"/>
    <property type="molecule type" value="Genomic_DNA"/>
</dbReference>
<evidence type="ECO:0000313" key="3">
    <source>
        <dbReference type="Proteomes" id="UP001464555"/>
    </source>
</evidence>
<reference evidence="2 3" key="1">
    <citation type="submission" date="2024-04" db="EMBL/GenBank/DDBJ databases">
        <title>Flavobacterium sp. DGU11 16S ribosomal RNA gene Genome sequencing and assembly.</title>
        <authorList>
            <person name="Park S."/>
        </authorList>
    </citation>
    <scope>NUCLEOTIDE SEQUENCE [LARGE SCALE GENOMIC DNA]</scope>
    <source>
        <strain evidence="2 3">DGU11</strain>
    </source>
</reference>